<feature type="compositionally biased region" description="Gly residues" evidence="2">
    <location>
        <begin position="1"/>
        <end position="12"/>
    </location>
</feature>
<keyword evidence="1" id="KW-0863">Zinc-finger</keyword>
<feature type="compositionally biased region" description="Polar residues" evidence="2">
    <location>
        <begin position="1244"/>
        <end position="1253"/>
    </location>
</feature>
<reference evidence="4" key="2">
    <citation type="submission" date="2025-09" db="UniProtKB">
        <authorList>
            <consortium name="Ensembl"/>
        </authorList>
    </citation>
    <scope>IDENTIFICATION</scope>
</reference>
<accession>A0A8C3GAL8</accession>
<keyword evidence="1" id="KW-0479">Metal-binding</keyword>
<dbReference type="GO" id="GO:0005634">
    <property type="term" value="C:nucleus"/>
    <property type="evidence" value="ECO:0007669"/>
    <property type="project" value="TreeGrafter"/>
</dbReference>
<evidence type="ECO:0000259" key="3">
    <source>
        <dbReference type="PROSITE" id="PS50157"/>
    </source>
</evidence>
<feature type="compositionally biased region" description="Basic and acidic residues" evidence="2">
    <location>
        <begin position="802"/>
        <end position="823"/>
    </location>
</feature>
<name>A0A8C3GAL8_CYCLU</name>
<feature type="domain" description="C2H2-type" evidence="3">
    <location>
        <begin position="458"/>
        <end position="488"/>
    </location>
</feature>
<keyword evidence="5" id="KW-1185">Reference proteome</keyword>
<dbReference type="GO" id="GO:0008270">
    <property type="term" value="F:zinc ion binding"/>
    <property type="evidence" value="ECO:0007669"/>
    <property type="project" value="UniProtKB-KW"/>
</dbReference>
<reference evidence="4" key="1">
    <citation type="submission" date="2025-08" db="UniProtKB">
        <authorList>
            <consortium name="Ensembl"/>
        </authorList>
    </citation>
    <scope>IDENTIFICATION</scope>
</reference>
<feature type="region of interest" description="Disordered" evidence="2">
    <location>
        <begin position="74"/>
        <end position="171"/>
    </location>
</feature>
<evidence type="ECO:0000256" key="1">
    <source>
        <dbReference type="PROSITE-ProRule" id="PRU00042"/>
    </source>
</evidence>
<feature type="region of interest" description="Disordered" evidence="2">
    <location>
        <begin position="308"/>
        <end position="454"/>
    </location>
</feature>
<feature type="compositionally biased region" description="Polar residues" evidence="2">
    <location>
        <begin position="992"/>
        <end position="1004"/>
    </location>
</feature>
<feature type="region of interest" description="Disordered" evidence="2">
    <location>
        <begin position="1"/>
        <end position="25"/>
    </location>
</feature>
<dbReference type="PROSITE" id="PS50157">
    <property type="entry name" value="ZINC_FINGER_C2H2_2"/>
    <property type="match status" value="1"/>
</dbReference>
<dbReference type="GO" id="GO:0006357">
    <property type="term" value="P:regulation of transcription by RNA polymerase II"/>
    <property type="evidence" value="ECO:0007669"/>
    <property type="project" value="TreeGrafter"/>
</dbReference>
<feature type="compositionally biased region" description="Low complexity" evidence="2">
    <location>
        <begin position="836"/>
        <end position="854"/>
    </location>
</feature>
<feature type="compositionally biased region" description="Basic and acidic residues" evidence="2">
    <location>
        <begin position="482"/>
        <end position="492"/>
    </location>
</feature>
<feature type="compositionally biased region" description="Basic and acidic residues" evidence="2">
    <location>
        <begin position="869"/>
        <end position="895"/>
    </location>
</feature>
<evidence type="ECO:0000256" key="2">
    <source>
        <dbReference type="SAM" id="MobiDB-lite"/>
    </source>
</evidence>
<feature type="compositionally biased region" description="Basic and acidic residues" evidence="2">
    <location>
        <begin position="1037"/>
        <end position="1056"/>
    </location>
</feature>
<feature type="compositionally biased region" description="Basic residues" evidence="2">
    <location>
        <begin position="673"/>
        <end position="683"/>
    </location>
</feature>
<feature type="compositionally biased region" description="Basic and acidic residues" evidence="2">
    <location>
        <begin position="586"/>
        <end position="606"/>
    </location>
</feature>
<feature type="compositionally biased region" description="Basic and acidic residues" evidence="2">
    <location>
        <begin position="1081"/>
        <end position="1147"/>
    </location>
</feature>
<dbReference type="PROSITE" id="PS00028">
    <property type="entry name" value="ZINC_FINGER_C2H2_1"/>
    <property type="match status" value="1"/>
</dbReference>
<feature type="compositionally biased region" description="Polar residues" evidence="2">
    <location>
        <begin position="745"/>
        <end position="756"/>
    </location>
</feature>
<evidence type="ECO:0000313" key="4">
    <source>
        <dbReference type="Ensembl" id="ENSCLMP00005046366.1"/>
    </source>
</evidence>
<dbReference type="PANTHER" id="PTHR21564">
    <property type="entry name" value="BRAKELESS PROTEIN"/>
    <property type="match status" value="1"/>
</dbReference>
<dbReference type="Ensembl" id="ENSCLMT00005047972.1">
    <property type="protein sequence ID" value="ENSCLMP00005046366.1"/>
    <property type="gene ID" value="ENSCLMG00005021349.1"/>
</dbReference>
<dbReference type="InterPro" id="IPR013087">
    <property type="entry name" value="Znf_C2H2_type"/>
</dbReference>
<organism evidence="4 5">
    <name type="scientific">Cyclopterus lumpus</name>
    <name type="common">Lumpsucker</name>
    <dbReference type="NCBI Taxonomy" id="8103"/>
    <lineage>
        <taxon>Eukaryota</taxon>
        <taxon>Metazoa</taxon>
        <taxon>Chordata</taxon>
        <taxon>Craniata</taxon>
        <taxon>Vertebrata</taxon>
        <taxon>Euteleostomi</taxon>
        <taxon>Actinopterygii</taxon>
        <taxon>Neopterygii</taxon>
        <taxon>Teleostei</taxon>
        <taxon>Neoteleostei</taxon>
        <taxon>Acanthomorphata</taxon>
        <taxon>Eupercaria</taxon>
        <taxon>Perciformes</taxon>
        <taxon>Cottioidei</taxon>
        <taxon>Cottales</taxon>
        <taxon>Cyclopteridae</taxon>
        <taxon>Cyclopterus</taxon>
    </lineage>
</organism>
<dbReference type="Proteomes" id="UP000694565">
    <property type="component" value="Unplaced"/>
</dbReference>
<feature type="compositionally biased region" description="Basic and acidic residues" evidence="2">
    <location>
        <begin position="948"/>
        <end position="982"/>
    </location>
</feature>
<feature type="compositionally biased region" description="Polar residues" evidence="2">
    <location>
        <begin position="336"/>
        <end position="385"/>
    </location>
</feature>
<protein>
    <submittedName>
        <fullName evidence="4">Zinc finger protein 609b</fullName>
    </submittedName>
</protein>
<sequence length="1346" mass="145693">MSLSGGTAGGKGVDSNAVDTYDSGDEWDIGVGNLIIDLDADLEKDKLEMSGTKDGMAAPPGAVAALPDNIRFVSPVSGAQGKESKSKYKRSKNSKDNSSKALVGDGGKKETTGRTQAETTGTAASAGAPGNNATSGKNMEKGGKASRGVPSGKKEKEGASGKSKKDKTDGAPVVAIAAAEKDVVSQAQVEVENGNTECKTLKKVKNEKMESPVSTPAPPPLHLLAAVGNSEISSPCEQIMVRTRSVAVNTSDVALATEPECLGPCEPGTSVNLEGIVWQETEDGMLVVNVTWRNKTYVGTLLDCTRHDWAPPRFCESPTSDLEMRNGRGRGKRMRPNSNTPINENSNSSDNKGTTNNKTRAASNSKGRRGSQTPSERRTPPNSNTEDIKASPSSAGKRKTKPASDMEPNSSSEDTKGNKRMRTNSNSGVGPTGLPIPSIKTEPLPPPLDRSCPSPVLIDCPHPNCNKKYKHINGLKYHQARAHTDDDIKLEIDGDSEYGEDSTLHPEPGNCNGASISQKGCLSPARSVTPKGRNFDAQSPSPSPGKFGTKQSKKKLAETDPEMGGTPTDGCEDGPCLTDEASNDGIDDKRGSDKSKKASTKAEKMAQKNMKSPRPVGPGSTASQQMYPFPPGNPNSSPGLTPMIQGIPKSPQMKGTQPKPPVIGDPSSSSSKDKKKKDKKKKDGGKEADSPKPPGKGGKLEEGKLPYPEISDQGNKGEGLLNGSSDPHQSRLASIKAEADKIYSFSDNAPSPSIGASSRIDGSGMPQPLTPLHAVNQNGGDNSSVKTNSPAYSDISDAGEDGEGRADGAKVRTEDQAVRESVKKALFPTPTPSKESPYYPSYDTYYSPNYVNPSPSGPNPGTPGAEGQIKIKREEDQDQGEEKVKVEVHEDRKPDTIQQPSVIQQRSNMYMQPLYYNQYAYVPPYAYHPDQAYHNHLINTNPAYRQQCEERQRQMAEQHRAEKKSDVALKEREASMKEEWKQKSPMPPSLSKAPSQSDLGKTSQPPSKSRDSPSEPSSKSLGSIKGEDSKSQQAEGLKMKLTEAGHHGKEDAKQALESRSQAGMEQAMWYRQQYPESQKPQAEDEHQQQQPRWKDERDRERERDRKLKDDRPRPKDSPSGLKEDGKEGSDPRITSEDHRVMSKDSRSNPHMQFSSPLAQHQGYMPYMHGYPYGQGYDPNHPGYRGMPSVMMQNYPGSYLPGGYPFSPYGTKIAGGDEGGDKSRASPTVTKTAADSKALDILHQHASQYKSKSPTVGDKPPHEREREQDRGAGGDRDRERERERERERDVDRPRSSPSQRIMPSHHHLGYPLLSGQYDLSYATGLSSSAIVASQQAATPSLYPPPRR</sequence>
<feature type="compositionally biased region" description="Polar residues" evidence="2">
    <location>
        <begin position="1148"/>
        <end position="1158"/>
    </location>
</feature>
<proteinExistence type="predicted"/>
<dbReference type="InterPro" id="IPR040010">
    <property type="entry name" value="ZN608/ZN609"/>
</dbReference>
<feature type="compositionally biased region" description="Polar residues" evidence="2">
    <location>
        <begin position="775"/>
        <end position="791"/>
    </location>
</feature>
<dbReference type="PANTHER" id="PTHR21564:SF2">
    <property type="entry name" value="ZINC FINGER PROTEIN 609"/>
    <property type="match status" value="1"/>
</dbReference>
<feature type="compositionally biased region" description="Low complexity" evidence="2">
    <location>
        <begin position="113"/>
        <end position="136"/>
    </location>
</feature>
<feature type="compositionally biased region" description="Low complexity" evidence="2">
    <location>
        <begin position="1014"/>
        <end position="1024"/>
    </location>
</feature>
<evidence type="ECO:0000313" key="5">
    <source>
        <dbReference type="Proteomes" id="UP000694565"/>
    </source>
</evidence>
<feature type="region of interest" description="Disordered" evidence="2">
    <location>
        <begin position="948"/>
        <end position="1163"/>
    </location>
</feature>
<keyword evidence="1" id="KW-0862">Zinc</keyword>
<feature type="region of interest" description="Disordered" evidence="2">
    <location>
        <begin position="1209"/>
        <end position="1311"/>
    </location>
</feature>
<feature type="compositionally biased region" description="Basic and acidic residues" evidence="2">
    <location>
        <begin position="1258"/>
        <end position="1293"/>
    </location>
</feature>
<dbReference type="GeneTree" id="ENSGT00390000008748"/>
<feature type="region of interest" description="Disordered" evidence="2">
    <location>
        <begin position="478"/>
        <end position="904"/>
    </location>
</feature>